<evidence type="ECO:0000313" key="1">
    <source>
        <dbReference type="EMBL" id="QDT56561.1"/>
    </source>
</evidence>
<reference evidence="1 2" key="1">
    <citation type="submission" date="2019-02" db="EMBL/GenBank/DDBJ databases">
        <title>Deep-cultivation of Planctomycetes and their phenomic and genomic characterization uncovers novel biology.</title>
        <authorList>
            <person name="Wiegand S."/>
            <person name="Jogler M."/>
            <person name="Boedeker C."/>
            <person name="Pinto D."/>
            <person name="Vollmers J."/>
            <person name="Rivas-Marin E."/>
            <person name="Kohn T."/>
            <person name="Peeters S.H."/>
            <person name="Heuer A."/>
            <person name="Rast P."/>
            <person name="Oberbeckmann S."/>
            <person name="Bunk B."/>
            <person name="Jeske O."/>
            <person name="Meyerdierks A."/>
            <person name="Storesund J.E."/>
            <person name="Kallscheuer N."/>
            <person name="Luecker S."/>
            <person name="Lage O.M."/>
            <person name="Pohl T."/>
            <person name="Merkel B.J."/>
            <person name="Hornburger P."/>
            <person name="Mueller R.-W."/>
            <person name="Bruemmer F."/>
            <person name="Labrenz M."/>
            <person name="Spormann A.M."/>
            <person name="Op den Camp H."/>
            <person name="Overmann J."/>
            <person name="Amann R."/>
            <person name="Jetten M.S.M."/>
            <person name="Mascher T."/>
            <person name="Medema M.H."/>
            <person name="Devos D.P."/>
            <person name="Kaster A.-K."/>
            <person name="Ovreas L."/>
            <person name="Rohde M."/>
            <person name="Galperin M.Y."/>
            <person name="Jogler C."/>
        </authorList>
    </citation>
    <scope>NUCLEOTIDE SEQUENCE [LARGE SCALE GENOMIC DNA]</scope>
    <source>
        <strain evidence="1 2">Pan44</strain>
    </source>
</reference>
<dbReference type="AlphaFoldDB" id="A0A517SKB6"/>
<evidence type="ECO:0000313" key="2">
    <source>
        <dbReference type="Proteomes" id="UP000315700"/>
    </source>
</evidence>
<protein>
    <recommendedName>
        <fullName evidence="3">Transposase</fullName>
    </recommendedName>
</protein>
<evidence type="ECO:0008006" key="3">
    <source>
        <dbReference type="Google" id="ProtNLM"/>
    </source>
</evidence>
<dbReference type="KEGG" id="ccos:Pan44_46170"/>
<sequence length="41" mass="4376">MARKRPGAQQIIAKLREAEVKIAQGGTVAAAAKKIEITEQT</sequence>
<gene>
    <name evidence="1" type="ORF">Pan44_46170</name>
</gene>
<name>A0A517SKB6_9PLAN</name>
<dbReference type="InParanoid" id="A0A517SKB6"/>
<keyword evidence="2" id="KW-1185">Reference proteome</keyword>
<dbReference type="RefSeq" id="WP_261342589.1">
    <property type="nucleotide sequence ID" value="NZ_CP036271.1"/>
</dbReference>
<proteinExistence type="predicted"/>
<organism evidence="1 2">
    <name type="scientific">Caulifigura coniformis</name>
    <dbReference type="NCBI Taxonomy" id="2527983"/>
    <lineage>
        <taxon>Bacteria</taxon>
        <taxon>Pseudomonadati</taxon>
        <taxon>Planctomycetota</taxon>
        <taxon>Planctomycetia</taxon>
        <taxon>Planctomycetales</taxon>
        <taxon>Planctomycetaceae</taxon>
        <taxon>Caulifigura</taxon>
    </lineage>
</organism>
<dbReference type="EMBL" id="CP036271">
    <property type="protein sequence ID" value="QDT56561.1"/>
    <property type="molecule type" value="Genomic_DNA"/>
</dbReference>
<dbReference type="Proteomes" id="UP000315700">
    <property type="component" value="Chromosome"/>
</dbReference>
<accession>A0A517SKB6</accession>